<accession>C6E6E2</accession>
<dbReference type="STRING" id="443144.GM21_1729"/>
<protein>
    <recommendedName>
        <fullName evidence="2">YkgJ family cysteine cluster protein</fullName>
    </recommendedName>
</protein>
<gene>
    <name evidence="1" type="ordered locus">GM21_1729</name>
</gene>
<dbReference type="OrthoDB" id="9779822at2"/>
<name>C6E6E2_GEOSM</name>
<proteinExistence type="predicted"/>
<reference evidence="1" key="1">
    <citation type="submission" date="2009-07" db="EMBL/GenBank/DDBJ databases">
        <title>Complete sequence of Geobacter sp. M21.</title>
        <authorList>
            <consortium name="US DOE Joint Genome Institute"/>
            <person name="Lucas S."/>
            <person name="Copeland A."/>
            <person name="Lapidus A."/>
            <person name="Glavina del Rio T."/>
            <person name="Dalin E."/>
            <person name="Tice H."/>
            <person name="Bruce D."/>
            <person name="Goodwin L."/>
            <person name="Pitluck S."/>
            <person name="Saunders E."/>
            <person name="Brettin T."/>
            <person name="Detter J.C."/>
            <person name="Han C."/>
            <person name="Larimer F."/>
            <person name="Land M."/>
            <person name="Hauser L."/>
            <person name="Kyrpides N."/>
            <person name="Ovchinnikova G."/>
            <person name="Lovley D."/>
        </authorList>
    </citation>
    <scope>NUCLEOTIDE SEQUENCE [LARGE SCALE GENOMIC DNA]</scope>
    <source>
        <strain evidence="1">M21</strain>
    </source>
</reference>
<dbReference type="EMBL" id="CP001661">
    <property type="protein sequence ID" value="ACT17783.1"/>
    <property type="molecule type" value="Genomic_DNA"/>
</dbReference>
<dbReference type="HOGENOM" id="CLU_1592211_0_0_7"/>
<dbReference type="KEGG" id="gem:GM21_1729"/>
<evidence type="ECO:0000313" key="1">
    <source>
        <dbReference type="EMBL" id="ACT17783.1"/>
    </source>
</evidence>
<sequence>MTIPAAIPLQTIDEQVARELERLKKHLVNADRAGADRSRRISFVYRAAESFSRRVFESSLCRAESEGAGCKTGQCCKCSPDVFAREKELLDLLPKRLDDSGFCPFFNLKKRNCGIYGVRPFACRIYYNFAPSSYYCQNPNDLTLQLFDGVRRHLEQVLGPYRGGYRP</sequence>
<evidence type="ECO:0008006" key="2">
    <source>
        <dbReference type="Google" id="ProtNLM"/>
    </source>
</evidence>
<organism evidence="1">
    <name type="scientific">Geobacter sp. (strain M21)</name>
    <dbReference type="NCBI Taxonomy" id="443144"/>
    <lineage>
        <taxon>Bacteria</taxon>
        <taxon>Pseudomonadati</taxon>
        <taxon>Thermodesulfobacteriota</taxon>
        <taxon>Desulfuromonadia</taxon>
        <taxon>Geobacterales</taxon>
        <taxon>Geobacteraceae</taxon>
        <taxon>Geobacter</taxon>
    </lineage>
</organism>
<dbReference type="AlphaFoldDB" id="C6E6E2"/>